<evidence type="ECO:0000256" key="2">
    <source>
        <dbReference type="SAM" id="Phobius"/>
    </source>
</evidence>
<feature type="coiled-coil region" evidence="1">
    <location>
        <begin position="132"/>
        <end position="159"/>
    </location>
</feature>
<evidence type="ECO:0000256" key="1">
    <source>
        <dbReference type="SAM" id="Coils"/>
    </source>
</evidence>
<dbReference type="EMBL" id="KZ155793">
    <property type="protein sequence ID" value="OUS44967.1"/>
    <property type="molecule type" value="Genomic_DNA"/>
</dbReference>
<dbReference type="PROSITE" id="PS51257">
    <property type="entry name" value="PROKAR_LIPOPROTEIN"/>
    <property type="match status" value="1"/>
</dbReference>
<keyword evidence="1" id="KW-0175">Coiled coil</keyword>
<feature type="transmembrane region" description="Helical" evidence="2">
    <location>
        <begin position="52"/>
        <end position="71"/>
    </location>
</feature>
<reference evidence="3" key="1">
    <citation type="submission" date="2017-04" db="EMBL/GenBank/DDBJ databases">
        <title>Population genomics of picophytoplankton unveils novel chromosome hypervariability.</title>
        <authorList>
            <consortium name="DOE Joint Genome Institute"/>
            <person name="Blanc-Mathieu R."/>
            <person name="Krasovec M."/>
            <person name="Hebrard M."/>
            <person name="Yau S."/>
            <person name="Desgranges E."/>
            <person name="Martin J."/>
            <person name="Schackwitz W."/>
            <person name="Kuo A."/>
            <person name="Salin G."/>
            <person name="Donnadieu C."/>
            <person name="Desdevises Y."/>
            <person name="Sanchez-Ferandin S."/>
            <person name="Moreau H."/>
            <person name="Rivals E."/>
            <person name="Grigoriev I.V."/>
            <person name="Grimsley N."/>
            <person name="Eyre-Walker A."/>
            <person name="Piganeau G."/>
        </authorList>
    </citation>
    <scope>NUCLEOTIDE SEQUENCE [LARGE SCALE GENOMIC DNA]</scope>
    <source>
        <strain evidence="3">RCC 1115</strain>
    </source>
</reference>
<feature type="transmembrane region" description="Helical" evidence="2">
    <location>
        <begin position="252"/>
        <end position="278"/>
    </location>
</feature>
<keyword evidence="2" id="KW-0472">Membrane</keyword>
<dbReference type="eggNOG" id="ENOG502QQTP">
    <property type="taxonomic scope" value="Eukaryota"/>
</dbReference>
<dbReference type="AlphaFoldDB" id="A0A1Y5I8D9"/>
<gene>
    <name evidence="3" type="ORF">BE221DRAFT_195322</name>
</gene>
<proteinExistence type="predicted"/>
<sequence>MTSDRGEEKTFATTSATTSCALARANDASSSSSFGSLVRVIGRWRPLKTPRVTMSVIVYVLGMYVAFYARAPVEITPRMRARYDAALSAMDEELGATLREAEGDYRNAELALRAATPFGWRFSATVTHRARVDAARRRRNSAERKLAEIEKKRTEAMRAARSELGLWSELGVGDAKALFKRSYERGKIFATRNTFWDGLSLILRRKSDESLISFFLRWLMIALSNFTLGMFTAIFSYAIALPGLIRSFSTSIWSAFAFYFVAVVAAVSVVVSILLAMYSAAAGGTYALVKYAGPALARLDAAEERRRARIGQRSHYDRTRMHRAHQD</sequence>
<dbReference type="Proteomes" id="UP000195557">
    <property type="component" value="Unassembled WGS sequence"/>
</dbReference>
<organism evidence="3">
    <name type="scientific">Ostreococcus tauri</name>
    <name type="common">Marine green alga</name>
    <dbReference type="NCBI Taxonomy" id="70448"/>
    <lineage>
        <taxon>Eukaryota</taxon>
        <taxon>Viridiplantae</taxon>
        <taxon>Chlorophyta</taxon>
        <taxon>Mamiellophyceae</taxon>
        <taxon>Mamiellales</taxon>
        <taxon>Bathycoccaceae</taxon>
        <taxon>Ostreococcus</taxon>
    </lineage>
</organism>
<protein>
    <submittedName>
        <fullName evidence="3">Uncharacterized protein</fullName>
    </submittedName>
</protein>
<accession>A0A1Y5I8D9</accession>
<feature type="transmembrane region" description="Helical" evidence="2">
    <location>
        <begin position="214"/>
        <end position="240"/>
    </location>
</feature>
<keyword evidence="2" id="KW-0812">Transmembrane</keyword>
<evidence type="ECO:0000313" key="3">
    <source>
        <dbReference type="EMBL" id="OUS44967.1"/>
    </source>
</evidence>
<name>A0A1Y5I8D9_OSTTA</name>
<keyword evidence="2" id="KW-1133">Transmembrane helix</keyword>